<dbReference type="EMBL" id="BJYZ01000006">
    <property type="protein sequence ID" value="GEO37508.1"/>
    <property type="molecule type" value="Genomic_DNA"/>
</dbReference>
<accession>A0A512DM10</accession>
<evidence type="ECO:0000313" key="2">
    <source>
        <dbReference type="Proteomes" id="UP000321523"/>
    </source>
</evidence>
<evidence type="ECO:0000313" key="1">
    <source>
        <dbReference type="EMBL" id="GEO37508.1"/>
    </source>
</evidence>
<organism evidence="1 2">
    <name type="scientific">Skermanella aerolata</name>
    <dbReference type="NCBI Taxonomy" id="393310"/>
    <lineage>
        <taxon>Bacteria</taxon>
        <taxon>Pseudomonadati</taxon>
        <taxon>Pseudomonadota</taxon>
        <taxon>Alphaproteobacteria</taxon>
        <taxon>Rhodospirillales</taxon>
        <taxon>Azospirillaceae</taxon>
        <taxon>Skermanella</taxon>
    </lineage>
</organism>
<name>A0A512DM10_9PROT</name>
<proteinExistence type="predicted"/>
<protein>
    <submittedName>
        <fullName evidence="1">Uncharacterized protein</fullName>
    </submittedName>
</protein>
<dbReference type="Proteomes" id="UP000321523">
    <property type="component" value="Unassembled WGS sequence"/>
</dbReference>
<comment type="caution">
    <text evidence="1">The sequence shown here is derived from an EMBL/GenBank/DDBJ whole genome shotgun (WGS) entry which is preliminary data.</text>
</comment>
<dbReference type="AlphaFoldDB" id="A0A512DM10"/>
<reference evidence="1 2" key="1">
    <citation type="submission" date="2019-07" db="EMBL/GenBank/DDBJ databases">
        <title>Whole genome shotgun sequence of Skermanella aerolata NBRC 106429.</title>
        <authorList>
            <person name="Hosoyama A."/>
            <person name="Uohara A."/>
            <person name="Ohji S."/>
            <person name="Ichikawa N."/>
        </authorList>
    </citation>
    <scope>NUCLEOTIDE SEQUENCE [LARGE SCALE GENOMIC DNA]</scope>
    <source>
        <strain evidence="1 2">NBRC 106429</strain>
    </source>
</reference>
<gene>
    <name evidence="1" type="ORF">SAE02_16560</name>
</gene>
<keyword evidence="2" id="KW-1185">Reference proteome</keyword>
<sequence>MIGIACAAPVFGPGFKMEFKTNLLTTSIDRDEATAWVFRRTGTRLHAVVNYFEAREFQLRDEKRNPSGRRVFLPSAPTRTVHARTVHARTARPHRQMT</sequence>